<name>A0A9D1MHG0_9FIRM</name>
<feature type="transmembrane region" description="Helical" evidence="1">
    <location>
        <begin position="169"/>
        <end position="192"/>
    </location>
</feature>
<feature type="transmembrane region" description="Helical" evidence="1">
    <location>
        <begin position="248"/>
        <end position="275"/>
    </location>
</feature>
<reference evidence="2" key="2">
    <citation type="journal article" date="2021" name="PeerJ">
        <title>Extensive microbial diversity within the chicken gut microbiome revealed by metagenomics and culture.</title>
        <authorList>
            <person name="Gilroy R."/>
            <person name="Ravi A."/>
            <person name="Getino M."/>
            <person name="Pursley I."/>
            <person name="Horton D.L."/>
            <person name="Alikhan N.F."/>
            <person name="Baker D."/>
            <person name="Gharbi K."/>
            <person name="Hall N."/>
            <person name="Watson M."/>
            <person name="Adriaenssens E.M."/>
            <person name="Foster-Nyarko E."/>
            <person name="Jarju S."/>
            <person name="Secka A."/>
            <person name="Antonio M."/>
            <person name="Oren A."/>
            <person name="Chaudhuri R.R."/>
            <person name="La Ragione R."/>
            <person name="Hildebrand F."/>
            <person name="Pallen M.J."/>
        </authorList>
    </citation>
    <scope>NUCLEOTIDE SEQUENCE</scope>
    <source>
        <strain evidence="2">18911</strain>
    </source>
</reference>
<dbReference type="PANTHER" id="PTHR11328:SF24">
    <property type="entry name" value="MAJOR FACILITATOR SUPERFAMILY (MFS) PROFILE DOMAIN-CONTAINING PROTEIN"/>
    <property type="match status" value="1"/>
</dbReference>
<dbReference type="Gene3D" id="1.20.1250.20">
    <property type="entry name" value="MFS general substrate transporter like domains"/>
    <property type="match status" value="1"/>
</dbReference>
<feature type="transmembrane region" description="Helical" evidence="1">
    <location>
        <begin position="198"/>
        <end position="222"/>
    </location>
</feature>
<dbReference type="PANTHER" id="PTHR11328">
    <property type="entry name" value="MAJOR FACILITATOR SUPERFAMILY DOMAIN-CONTAINING PROTEIN"/>
    <property type="match status" value="1"/>
</dbReference>
<dbReference type="EMBL" id="DVNF01000116">
    <property type="protein sequence ID" value="HIU60520.1"/>
    <property type="molecule type" value="Genomic_DNA"/>
</dbReference>
<feature type="transmembrane region" description="Helical" evidence="1">
    <location>
        <begin position="60"/>
        <end position="78"/>
    </location>
</feature>
<feature type="transmembrane region" description="Helical" evidence="1">
    <location>
        <begin position="312"/>
        <end position="330"/>
    </location>
</feature>
<feature type="transmembrane region" description="Helical" evidence="1">
    <location>
        <begin position="431"/>
        <end position="452"/>
    </location>
</feature>
<keyword evidence="1" id="KW-1133">Transmembrane helix</keyword>
<dbReference type="NCBIfam" id="TIGR00792">
    <property type="entry name" value="gph"/>
    <property type="match status" value="1"/>
</dbReference>
<feature type="transmembrane region" description="Helical" evidence="1">
    <location>
        <begin position="129"/>
        <end position="149"/>
    </location>
</feature>
<dbReference type="AlphaFoldDB" id="A0A9D1MHG0"/>
<dbReference type="GO" id="GO:0008643">
    <property type="term" value="P:carbohydrate transport"/>
    <property type="evidence" value="ECO:0007669"/>
    <property type="project" value="InterPro"/>
</dbReference>
<feature type="transmembrane region" description="Helical" evidence="1">
    <location>
        <begin position="281"/>
        <end position="300"/>
    </location>
</feature>
<gene>
    <name evidence="2" type="ORF">IAB05_03890</name>
</gene>
<comment type="caution">
    <text evidence="2">The sequence shown here is derived from an EMBL/GenBank/DDBJ whole genome shotgun (WGS) entry which is preliminary data.</text>
</comment>
<dbReference type="InterPro" id="IPR036259">
    <property type="entry name" value="MFS_trans_sf"/>
</dbReference>
<dbReference type="SUPFAM" id="SSF103473">
    <property type="entry name" value="MFS general substrate transporter"/>
    <property type="match status" value="1"/>
</dbReference>
<feature type="transmembrane region" description="Helical" evidence="1">
    <location>
        <begin position="29"/>
        <end position="54"/>
    </location>
</feature>
<dbReference type="InterPro" id="IPR001927">
    <property type="entry name" value="Na/Gal_symport"/>
</dbReference>
<dbReference type="GO" id="GO:0015293">
    <property type="term" value="F:symporter activity"/>
    <property type="evidence" value="ECO:0007669"/>
    <property type="project" value="InterPro"/>
</dbReference>
<feature type="transmembrane region" description="Helical" evidence="1">
    <location>
        <begin position="336"/>
        <end position="356"/>
    </location>
</feature>
<dbReference type="CDD" id="cd17332">
    <property type="entry name" value="MFS_MelB_like"/>
    <property type="match status" value="1"/>
</dbReference>
<reference evidence="2" key="1">
    <citation type="submission" date="2020-10" db="EMBL/GenBank/DDBJ databases">
        <authorList>
            <person name="Gilroy R."/>
        </authorList>
    </citation>
    <scope>NUCLEOTIDE SEQUENCE</scope>
    <source>
        <strain evidence="2">18911</strain>
    </source>
</reference>
<accession>A0A9D1MHG0</accession>
<feature type="transmembrane region" description="Helical" evidence="1">
    <location>
        <begin position="397"/>
        <end position="419"/>
    </location>
</feature>
<evidence type="ECO:0000313" key="2">
    <source>
        <dbReference type="EMBL" id="HIU60520.1"/>
    </source>
</evidence>
<organism evidence="2 3">
    <name type="scientific">Candidatus Stercoripulliclostridium merdigallinarum</name>
    <dbReference type="NCBI Taxonomy" id="2840951"/>
    <lineage>
        <taxon>Bacteria</taxon>
        <taxon>Bacillati</taxon>
        <taxon>Bacillota</taxon>
        <taxon>Clostridia</taxon>
        <taxon>Eubacteriales</taxon>
        <taxon>Candidatus Stercoripulliclostridium</taxon>
    </lineage>
</organism>
<evidence type="ECO:0000313" key="3">
    <source>
        <dbReference type="Proteomes" id="UP000824094"/>
    </source>
</evidence>
<sequence>MSNTASLSFKKKATFDDLLDRKYLGKKDYIWFSLTQFACSAITGLAQGYLLFFYTSIMNIPLTYVGTMFLIAKIWDGINDPIMGVIVDKTRSKMGKMRPYLLWASIPYAACTILMFINFRGMSSVGKIVFMYVTYILFSTVGTAVEVPLQGLPAVVSPNVDERTKIISISRILGSIGEQSALVLISFGLLVTNDNYEFTYTGTAVVIGVIAPIFMVISALVLKERIEPTNQIPKWSEGFKYLFKNKPFLILICSNLLTFFRNLVSAAIMYVVAYIYGNGSLQIAFALPGAIASMIGMLFAPKLKRHFNAKQLFIIATIWHSVCLVGVYFVGMTVPWYLIAILMFFTMLPVGVLNVVPHLMAADTIDYWEHKTGQRQEGITYSLMGLRSKVSSGLKDYFLTFLLGYFLFSQPLGFVEGHVPVQSEYTKGGLFAIYTIIPAVLNLVSIVPMLFYNLTGARIRNIQEELAIKHEERRLAEQAFSYAGGDVEEFGNLSKPGIHAGAVNYSQIREVIGKRRNAQAVADALRAEKADEERILDIEIAASDEKATEAEFSAEGDR</sequence>
<dbReference type="GO" id="GO:0005886">
    <property type="term" value="C:plasma membrane"/>
    <property type="evidence" value="ECO:0007669"/>
    <property type="project" value="TreeGrafter"/>
</dbReference>
<protein>
    <submittedName>
        <fullName evidence="2">MFS transporter</fullName>
    </submittedName>
</protein>
<dbReference type="Pfam" id="PF13347">
    <property type="entry name" value="MFS_2"/>
    <property type="match status" value="1"/>
</dbReference>
<feature type="transmembrane region" description="Helical" evidence="1">
    <location>
        <begin position="99"/>
        <end position="117"/>
    </location>
</feature>
<keyword evidence="1" id="KW-0472">Membrane</keyword>
<evidence type="ECO:0000256" key="1">
    <source>
        <dbReference type="SAM" id="Phobius"/>
    </source>
</evidence>
<keyword evidence="1" id="KW-0812">Transmembrane</keyword>
<dbReference type="GO" id="GO:0006814">
    <property type="term" value="P:sodium ion transport"/>
    <property type="evidence" value="ECO:0007669"/>
    <property type="project" value="InterPro"/>
</dbReference>
<dbReference type="Proteomes" id="UP000824094">
    <property type="component" value="Unassembled WGS sequence"/>
</dbReference>
<proteinExistence type="predicted"/>
<dbReference type="InterPro" id="IPR039672">
    <property type="entry name" value="MFS_2"/>
</dbReference>